<accession>A0ACB8CZQ4</accession>
<keyword evidence="2" id="KW-1185">Reference proteome</keyword>
<evidence type="ECO:0000313" key="1">
    <source>
        <dbReference type="EMBL" id="KAH7954785.1"/>
    </source>
</evidence>
<evidence type="ECO:0000313" key="2">
    <source>
        <dbReference type="Proteomes" id="UP000821865"/>
    </source>
</evidence>
<organism evidence="1 2">
    <name type="scientific">Dermacentor silvarum</name>
    <name type="common">Tick</name>
    <dbReference type="NCBI Taxonomy" id="543639"/>
    <lineage>
        <taxon>Eukaryota</taxon>
        <taxon>Metazoa</taxon>
        <taxon>Ecdysozoa</taxon>
        <taxon>Arthropoda</taxon>
        <taxon>Chelicerata</taxon>
        <taxon>Arachnida</taxon>
        <taxon>Acari</taxon>
        <taxon>Parasitiformes</taxon>
        <taxon>Ixodida</taxon>
        <taxon>Ixodoidea</taxon>
        <taxon>Ixodidae</taxon>
        <taxon>Rhipicephalinae</taxon>
        <taxon>Dermacentor</taxon>
    </lineage>
</organism>
<dbReference type="Proteomes" id="UP000821865">
    <property type="component" value="Chromosome 4"/>
</dbReference>
<reference evidence="1" key="1">
    <citation type="submission" date="2020-05" db="EMBL/GenBank/DDBJ databases">
        <title>Large-scale comparative analyses of tick genomes elucidate their genetic diversity and vector capacities.</title>
        <authorList>
            <person name="Jia N."/>
            <person name="Wang J."/>
            <person name="Shi W."/>
            <person name="Du L."/>
            <person name="Sun Y."/>
            <person name="Zhan W."/>
            <person name="Jiang J."/>
            <person name="Wang Q."/>
            <person name="Zhang B."/>
            <person name="Ji P."/>
            <person name="Sakyi L.B."/>
            <person name="Cui X."/>
            <person name="Yuan T."/>
            <person name="Jiang B."/>
            <person name="Yang W."/>
            <person name="Lam T.T.-Y."/>
            <person name="Chang Q."/>
            <person name="Ding S."/>
            <person name="Wang X."/>
            <person name="Zhu J."/>
            <person name="Ruan X."/>
            <person name="Zhao L."/>
            <person name="Wei J."/>
            <person name="Que T."/>
            <person name="Du C."/>
            <person name="Cheng J."/>
            <person name="Dai P."/>
            <person name="Han X."/>
            <person name="Huang E."/>
            <person name="Gao Y."/>
            <person name="Liu J."/>
            <person name="Shao H."/>
            <person name="Ye R."/>
            <person name="Li L."/>
            <person name="Wei W."/>
            <person name="Wang X."/>
            <person name="Wang C."/>
            <person name="Yang T."/>
            <person name="Huo Q."/>
            <person name="Li W."/>
            <person name="Guo W."/>
            <person name="Chen H."/>
            <person name="Zhou L."/>
            <person name="Ni X."/>
            <person name="Tian J."/>
            <person name="Zhou Y."/>
            <person name="Sheng Y."/>
            <person name="Liu T."/>
            <person name="Pan Y."/>
            <person name="Xia L."/>
            <person name="Li J."/>
            <person name="Zhao F."/>
            <person name="Cao W."/>
        </authorList>
    </citation>
    <scope>NUCLEOTIDE SEQUENCE</scope>
    <source>
        <strain evidence="1">Dsil-2018</strain>
    </source>
</reference>
<dbReference type="EMBL" id="CM023473">
    <property type="protein sequence ID" value="KAH7954785.1"/>
    <property type="molecule type" value="Genomic_DNA"/>
</dbReference>
<sequence>MADAPVDESELLLLGGVLTPAVRSSRQDASVVDVLVPGRSHGAPTCACVVAIVRAATHTTPERETPRILMMKVSCSFSMGVLIPAVRSSRQDTLVVDVLVPGRSHGTPTCACVVAIVRAATQHNSRAGDTTNSDADGDQLLVDEADDKVSTEFHARHEARVRVFSLKARYRCVPRLLWERKGVIRGIAPGDCPEELDHKIVNSKNTLTLGAKRIKSTGTVFVVFDRYKVPNYGSYGGTLVKCTLYRKQVEVCYACGRLGHRADVCPSPDEAVCKGCGAANPNEQHKCDPKCRLCGGRHFTAAKECKQRYQTAYLVRRRRGERSRANRSKSLAFAKGE</sequence>
<name>A0ACB8CZQ4_DERSI</name>
<comment type="caution">
    <text evidence="1">The sequence shown here is derived from an EMBL/GenBank/DDBJ whole genome shotgun (WGS) entry which is preliminary data.</text>
</comment>
<proteinExistence type="predicted"/>
<protein>
    <submittedName>
        <fullName evidence="1">Uncharacterized protein</fullName>
    </submittedName>
</protein>
<gene>
    <name evidence="1" type="ORF">HPB49_021845</name>
</gene>